<dbReference type="EMBL" id="BJFL01000002">
    <property type="protein sequence ID" value="GDY28836.1"/>
    <property type="molecule type" value="Genomic_DNA"/>
</dbReference>
<proteinExistence type="predicted"/>
<keyword evidence="2" id="KW-1185">Reference proteome</keyword>
<gene>
    <name evidence="1" type="ORF">GTS_04690</name>
</gene>
<dbReference type="Proteomes" id="UP000298860">
    <property type="component" value="Unassembled WGS sequence"/>
</dbReference>
<protein>
    <submittedName>
        <fullName evidence="1">Uncharacterized protein</fullName>
    </submittedName>
</protein>
<organism evidence="1 2">
    <name type="scientific">Gandjariella thermophila</name>
    <dbReference type="NCBI Taxonomy" id="1931992"/>
    <lineage>
        <taxon>Bacteria</taxon>
        <taxon>Bacillati</taxon>
        <taxon>Actinomycetota</taxon>
        <taxon>Actinomycetes</taxon>
        <taxon>Pseudonocardiales</taxon>
        <taxon>Pseudonocardiaceae</taxon>
        <taxon>Gandjariella</taxon>
    </lineage>
</organism>
<evidence type="ECO:0000313" key="2">
    <source>
        <dbReference type="Proteomes" id="UP000298860"/>
    </source>
</evidence>
<name>A0A4D4J2V0_9PSEU</name>
<accession>A0A4D4J2V0</accession>
<dbReference type="AlphaFoldDB" id="A0A4D4J2V0"/>
<reference evidence="2" key="1">
    <citation type="submission" date="2019-04" db="EMBL/GenBank/DDBJ databases">
        <title>Draft genome sequence of Pseudonocardiaceae bacterium SL3-2-4.</title>
        <authorList>
            <person name="Ningsih F."/>
            <person name="Yokota A."/>
            <person name="Sakai Y."/>
            <person name="Nanatani K."/>
            <person name="Yabe S."/>
            <person name="Oetari A."/>
            <person name="Sjamsuridzal W."/>
        </authorList>
    </citation>
    <scope>NUCLEOTIDE SEQUENCE [LARGE SCALE GENOMIC DNA]</scope>
    <source>
        <strain evidence="2">SL3-2-4</strain>
    </source>
</reference>
<comment type="caution">
    <text evidence="1">The sequence shown here is derived from an EMBL/GenBank/DDBJ whole genome shotgun (WGS) entry which is preliminary data.</text>
</comment>
<sequence>MHGSWTNHALALDLPPTTPVKEQVAEFARRWERFPVAPERRDDPPFAGNTWRARTSTCSGCCHCSG</sequence>
<evidence type="ECO:0000313" key="1">
    <source>
        <dbReference type="EMBL" id="GDY28836.1"/>
    </source>
</evidence>